<name>A0A7S2KDY5_9STRA</name>
<feature type="compositionally biased region" description="Acidic residues" evidence="14">
    <location>
        <begin position="66"/>
        <end position="82"/>
    </location>
</feature>
<dbReference type="InterPro" id="IPR041540">
    <property type="entry name" value="VATC"/>
</dbReference>
<evidence type="ECO:0000256" key="7">
    <source>
        <dbReference type="ARBA" id="ARBA00022759"/>
    </source>
</evidence>
<feature type="compositionally biased region" description="Basic and acidic residues" evidence="14">
    <location>
        <begin position="525"/>
        <end position="551"/>
    </location>
</feature>
<dbReference type="PROSITE" id="PS52044">
    <property type="entry name" value="VLRF1"/>
    <property type="match status" value="1"/>
</dbReference>
<evidence type="ECO:0000256" key="11">
    <source>
        <dbReference type="ARBA" id="ARBA00023043"/>
    </source>
</evidence>
<evidence type="ECO:0000256" key="5">
    <source>
        <dbReference type="ARBA" id="ARBA00022723"/>
    </source>
</evidence>
<protein>
    <recommendedName>
        <fullName evidence="15">VLRF1 domain-containing protein</fullName>
    </recommendedName>
</protein>
<evidence type="ECO:0000256" key="14">
    <source>
        <dbReference type="SAM" id="MobiDB-lite"/>
    </source>
</evidence>
<dbReference type="SUPFAM" id="SSF48403">
    <property type="entry name" value="Ankyrin repeat"/>
    <property type="match status" value="1"/>
</dbReference>
<evidence type="ECO:0000259" key="15">
    <source>
        <dbReference type="PROSITE" id="PS52044"/>
    </source>
</evidence>
<keyword evidence="9 13" id="KW-0378">Hydrolase</keyword>
<sequence>MSSVNNKNPPRSAPAQHTHAHLSAPELHNLLEALLLLTKSSTSTLNANTGGNVGSIGIRGRHFNYDSDDDGSTSDADDDEEDNHQQQQNTLSSSASSMTLSAGIAVDDSAAVSGLMLPIIIPVNNSDTNVNKQYKCINLPTAILSSTESASLIENTSSSSSSSSNIAKMYLDIGKAVKTKPVVVLLLRSGRFAGGVFVNQKCVEHRVCTRYTVRKGQGGSQSARDNAKGKAKSMGAQLRRAGETALREDVKQTLESWERWMQDAMIVFLSCPNTMKKALHEDCSKVLPRGDARLRRIPLSFKRPNYDAVCLVHKTLTFATIRTMMDGEVQALLAATSATQTKEDTSIAKEISTSNALNSHATNGEDPTLLAAQNDDVEVTSTPDITPFTPLHDAAAAADLNALMEAMELHEMSIDVRAGEKEMTPLHLASSSKGEDSAKCVKALLVAGHANPCVVDLHGRPPVYLAATDKIKEAFRIARAELGEDFCAWTENAKVGPALTKEMIQAKKEKEAQKKRRQRARQKEKKLEQKKAAEEEETRQREKEELKKQEEEAKRVRAGLAAKKASNACDFCQKLCRRTQMFSRLEFSYCSTDCVKRHQRELMATAASRRLNTGI</sequence>
<evidence type="ECO:0000313" key="16">
    <source>
        <dbReference type="EMBL" id="CAD9572889.1"/>
    </source>
</evidence>
<dbReference type="Pfam" id="PF18716">
    <property type="entry name" value="VATC"/>
    <property type="match status" value="1"/>
</dbReference>
<dbReference type="Pfam" id="PF00023">
    <property type="entry name" value="Ank"/>
    <property type="match status" value="1"/>
</dbReference>
<gene>
    <name evidence="16" type="ORF">LDAN0321_LOCUS7998</name>
</gene>
<organism evidence="16">
    <name type="scientific">Leptocylindrus danicus</name>
    <dbReference type="NCBI Taxonomy" id="163516"/>
    <lineage>
        <taxon>Eukaryota</taxon>
        <taxon>Sar</taxon>
        <taxon>Stramenopiles</taxon>
        <taxon>Ochrophyta</taxon>
        <taxon>Bacillariophyta</taxon>
        <taxon>Coscinodiscophyceae</taxon>
        <taxon>Chaetocerotophycidae</taxon>
        <taxon>Leptocylindrales</taxon>
        <taxon>Leptocylindraceae</taxon>
        <taxon>Leptocylindrus</taxon>
    </lineage>
</organism>
<comment type="domain">
    <text evidence="13">The VLRF1 domain mediates binding to the 60S ribosomal subunit.</text>
</comment>
<keyword evidence="5" id="KW-0479">Metal-binding</keyword>
<keyword evidence="7 13" id="KW-0255">Endonuclease</keyword>
<dbReference type="AlphaFoldDB" id="A0A7S2KDY5"/>
<evidence type="ECO:0000256" key="8">
    <source>
        <dbReference type="ARBA" id="ARBA00022771"/>
    </source>
</evidence>
<evidence type="ECO:0000256" key="6">
    <source>
        <dbReference type="ARBA" id="ARBA00022737"/>
    </source>
</evidence>
<keyword evidence="3 13" id="KW-0963">Cytoplasm</keyword>
<keyword evidence="6" id="KW-0677">Repeat</keyword>
<dbReference type="EMBL" id="HBGY01012548">
    <property type="protein sequence ID" value="CAD9572889.1"/>
    <property type="molecule type" value="Transcribed_RNA"/>
</dbReference>
<evidence type="ECO:0000256" key="4">
    <source>
        <dbReference type="ARBA" id="ARBA00022722"/>
    </source>
</evidence>
<dbReference type="PANTHER" id="PTHR16036:SF2">
    <property type="entry name" value="TRNA ENDONUCLEASE ANKZF1"/>
    <property type="match status" value="1"/>
</dbReference>
<dbReference type="InterPro" id="IPR002110">
    <property type="entry name" value="Ankyrin_rpt"/>
</dbReference>
<dbReference type="InterPro" id="IPR041175">
    <property type="entry name" value="VLRF1/Vms1"/>
</dbReference>
<dbReference type="Gene3D" id="1.25.40.20">
    <property type="entry name" value="Ankyrin repeat-containing domain"/>
    <property type="match status" value="1"/>
</dbReference>
<feature type="region of interest" description="Disordered" evidence="14">
    <location>
        <begin position="46"/>
        <end position="95"/>
    </location>
</feature>
<evidence type="ECO:0000256" key="10">
    <source>
        <dbReference type="ARBA" id="ARBA00022833"/>
    </source>
</evidence>
<feature type="region of interest" description="Disordered" evidence="14">
    <location>
        <begin position="1"/>
        <end position="20"/>
    </location>
</feature>
<keyword evidence="12" id="KW-0175">Coiled coil</keyword>
<feature type="compositionally biased region" description="Basic residues" evidence="14">
    <location>
        <begin position="513"/>
        <end position="524"/>
    </location>
</feature>
<keyword evidence="10" id="KW-0862">Zinc</keyword>
<dbReference type="Pfam" id="PF18826">
    <property type="entry name" value="bVLRF1"/>
    <property type="match status" value="1"/>
</dbReference>
<dbReference type="GO" id="GO:0005737">
    <property type="term" value="C:cytoplasm"/>
    <property type="evidence" value="ECO:0007669"/>
    <property type="project" value="UniProtKB-SubCell"/>
</dbReference>
<evidence type="ECO:0000256" key="12">
    <source>
        <dbReference type="ARBA" id="ARBA00023054"/>
    </source>
</evidence>
<evidence type="ECO:0000256" key="13">
    <source>
        <dbReference type="PROSITE-ProRule" id="PRU01389"/>
    </source>
</evidence>
<dbReference type="GO" id="GO:0004519">
    <property type="term" value="F:endonuclease activity"/>
    <property type="evidence" value="ECO:0007669"/>
    <property type="project" value="UniProtKB-KW"/>
</dbReference>
<evidence type="ECO:0000256" key="9">
    <source>
        <dbReference type="ARBA" id="ARBA00022801"/>
    </source>
</evidence>
<dbReference type="GO" id="GO:0036503">
    <property type="term" value="P:ERAD pathway"/>
    <property type="evidence" value="ECO:0007669"/>
    <property type="project" value="TreeGrafter"/>
</dbReference>
<accession>A0A7S2KDY5</accession>
<reference evidence="16" key="1">
    <citation type="submission" date="2021-01" db="EMBL/GenBank/DDBJ databases">
        <authorList>
            <person name="Corre E."/>
            <person name="Pelletier E."/>
            <person name="Niang G."/>
            <person name="Scheremetjew M."/>
            <person name="Finn R."/>
            <person name="Kale V."/>
            <person name="Holt S."/>
            <person name="Cochrane G."/>
            <person name="Meng A."/>
            <person name="Brown T."/>
            <person name="Cohen L."/>
        </authorList>
    </citation>
    <scope>NUCLEOTIDE SEQUENCE</scope>
    <source>
        <strain evidence="16">B650</strain>
    </source>
</reference>
<feature type="domain" description="VLRF1" evidence="15">
    <location>
        <begin position="178"/>
        <end position="319"/>
    </location>
</feature>
<keyword evidence="8" id="KW-0863">Zinc-finger</keyword>
<proteinExistence type="inferred from homology"/>
<dbReference type="GO" id="GO:0016787">
    <property type="term" value="F:hydrolase activity"/>
    <property type="evidence" value="ECO:0007669"/>
    <property type="project" value="UniProtKB-KW"/>
</dbReference>
<keyword evidence="11" id="KW-0040">ANK repeat</keyword>
<comment type="similarity">
    <text evidence="2 13">Belongs to the ANKZF1/VMS1 family.</text>
</comment>
<evidence type="ECO:0000256" key="3">
    <source>
        <dbReference type="ARBA" id="ARBA00022490"/>
    </source>
</evidence>
<evidence type="ECO:0000256" key="1">
    <source>
        <dbReference type="ARBA" id="ARBA00004496"/>
    </source>
</evidence>
<feature type="active site" evidence="13">
    <location>
        <position position="221"/>
    </location>
</feature>
<evidence type="ECO:0000256" key="2">
    <source>
        <dbReference type="ARBA" id="ARBA00009262"/>
    </source>
</evidence>
<dbReference type="InterPro" id="IPR047139">
    <property type="entry name" value="ANKZ1/VMS1"/>
</dbReference>
<keyword evidence="4 13" id="KW-0540">Nuclease</keyword>
<feature type="region of interest" description="Disordered" evidence="14">
    <location>
        <begin position="506"/>
        <end position="551"/>
    </location>
</feature>
<dbReference type="GO" id="GO:0008270">
    <property type="term" value="F:zinc ion binding"/>
    <property type="evidence" value="ECO:0007669"/>
    <property type="project" value="UniProtKB-KW"/>
</dbReference>
<dbReference type="InterPro" id="IPR036770">
    <property type="entry name" value="Ankyrin_rpt-contain_sf"/>
</dbReference>
<comment type="subcellular location">
    <subcellularLocation>
        <location evidence="1">Cytoplasm</location>
    </subcellularLocation>
</comment>
<dbReference type="PANTHER" id="PTHR16036">
    <property type="entry name" value="ANKYRIN REPEAT AND ZINC FINGER DOMAIN-CONTAINING PROTEIN 1"/>
    <property type="match status" value="1"/>
</dbReference>